<reference evidence="3 4" key="1">
    <citation type="journal article" date="2010" name="Proc. Natl. Acad. Sci. U.S.A.">
        <title>Insights into evolution of multicellular fungi from the assembled chromosomes of the mushroom Coprinopsis cinerea (Coprinus cinereus).</title>
        <authorList>
            <person name="Stajich J.E."/>
            <person name="Wilke S.K."/>
            <person name="Ahren D."/>
            <person name="Au C.H."/>
            <person name="Birren B.W."/>
            <person name="Borodovsky M."/>
            <person name="Burns C."/>
            <person name="Canback B."/>
            <person name="Casselton L.A."/>
            <person name="Cheng C.K."/>
            <person name="Deng J."/>
            <person name="Dietrich F.S."/>
            <person name="Fargo D.C."/>
            <person name="Farman M.L."/>
            <person name="Gathman A.C."/>
            <person name="Goldberg J."/>
            <person name="Guigo R."/>
            <person name="Hoegger P.J."/>
            <person name="Hooker J.B."/>
            <person name="Huggins A."/>
            <person name="James T.Y."/>
            <person name="Kamada T."/>
            <person name="Kilaru S."/>
            <person name="Kodira C."/>
            <person name="Kues U."/>
            <person name="Kupfer D."/>
            <person name="Kwan H.S."/>
            <person name="Lomsadze A."/>
            <person name="Li W."/>
            <person name="Lilly W.W."/>
            <person name="Ma L.J."/>
            <person name="Mackey A.J."/>
            <person name="Manning G."/>
            <person name="Martin F."/>
            <person name="Muraguchi H."/>
            <person name="Natvig D.O."/>
            <person name="Palmerini H."/>
            <person name="Ramesh M.A."/>
            <person name="Rehmeyer C.J."/>
            <person name="Roe B.A."/>
            <person name="Shenoy N."/>
            <person name="Stanke M."/>
            <person name="Ter-Hovhannisyan V."/>
            <person name="Tunlid A."/>
            <person name="Velagapudi R."/>
            <person name="Vision T.J."/>
            <person name="Zeng Q."/>
            <person name="Zolan M.E."/>
            <person name="Pukkila P.J."/>
        </authorList>
    </citation>
    <scope>NUCLEOTIDE SEQUENCE [LARGE SCALE GENOMIC DNA]</scope>
    <source>
        <strain evidence="4">Okayama-7 / 130 / ATCC MYA-4618 / FGSC 9003</strain>
    </source>
</reference>
<dbReference type="VEuPathDB" id="FungiDB:CC1G_14607"/>
<keyword evidence="4" id="KW-1185">Reference proteome</keyword>
<dbReference type="InParanoid" id="D6RMI1"/>
<keyword evidence="2" id="KW-0812">Transmembrane</keyword>
<dbReference type="HOGENOM" id="CLU_2922536_0_0_1"/>
<feature type="region of interest" description="Disordered" evidence="1">
    <location>
        <begin position="41"/>
        <end position="61"/>
    </location>
</feature>
<keyword evidence="2" id="KW-1133">Transmembrane helix</keyword>
<organism evidence="3 4">
    <name type="scientific">Coprinopsis cinerea (strain Okayama-7 / 130 / ATCC MYA-4618 / FGSC 9003)</name>
    <name type="common">Inky cap fungus</name>
    <name type="synonym">Hormographiella aspergillata</name>
    <dbReference type="NCBI Taxonomy" id="240176"/>
    <lineage>
        <taxon>Eukaryota</taxon>
        <taxon>Fungi</taxon>
        <taxon>Dikarya</taxon>
        <taxon>Basidiomycota</taxon>
        <taxon>Agaricomycotina</taxon>
        <taxon>Agaricomycetes</taxon>
        <taxon>Agaricomycetidae</taxon>
        <taxon>Agaricales</taxon>
        <taxon>Agaricineae</taxon>
        <taxon>Psathyrellaceae</taxon>
        <taxon>Coprinopsis</taxon>
    </lineage>
</organism>
<dbReference type="KEGG" id="cci:CC1G_14607"/>
<name>D6RMI1_COPC7</name>
<accession>D6RMI1</accession>
<dbReference type="GeneID" id="9380017"/>
<evidence type="ECO:0008006" key="5">
    <source>
        <dbReference type="Google" id="ProtNLM"/>
    </source>
</evidence>
<comment type="caution">
    <text evidence="3">The sequence shown here is derived from an EMBL/GenBank/DDBJ whole genome shotgun (WGS) entry which is preliminary data.</text>
</comment>
<dbReference type="EMBL" id="AACS02000005">
    <property type="protein sequence ID" value="EFI27682.1"/>
    <property type="molecule type" value="Genomic_DNA"/>
</dbReference>
<evidence type="ECO:0000256" key="2">
    <source>
        <dbReference type="SAM" id="Phobius"/>
    </source>
</evidence>
<gene>
    <name evidence="3" type="ORF">CC1G_14607</name>
</gene>
<dbReference type="RefSeq" id="XP_002911176.1">
    <property type="nucleotide sequence ID" value="XM_002911130.1"/>
</dbReference>
<feature type="compositionally biased region" description="Basic and acidic residues" evidence="1">
    <location>
        <begin position="48"/>
        <end position="61"/>
    </location>
</feature>
<keyword evidence="2" id="KW-0472">Membrane</keyword>
<dbReference type="Proteomes" id="UP000001861">
    <property type="component" value="Unassembled WGS sequence"/>
</dbReference>
<sequence>MSEQRAMSQPQGSGNTIYAAITAIVSANLILVAYIITAAAEESSAKPSDSKGTESETKKDK</sequence>
<feature type="transmembrane region" description="Helical" evidence="2">
    <location>
        <begin position="17"/>
        <end position="36"/>
    </location>
</feature>
<proteinExistence type="predicted"/>
<dbReference type="AlphaFoldDB" id="D6RMI1"/>
<evidence type="ECO:0000313" key="3">
    <source>
        <dbReference type="EMBL" id="EFI27682.1"/>
    </source>
</evidence>
<evidence type="ECO:0000256" key="1">
    <source>
        <dbReference type="SAM" id="MobiDB-lite"/>
    </source>
</evidence>
<dbReference type="OrthoDB" id="160405at2759"/>
<protein>
    <recommendedName>
        <fullName evidence="5">Vacuolar ATPase assembly integral membrane protein VMA21</fullName>
    </recommendedName>
</protein>
<evidence type="ECO:0000313" key="4">
    <source>
        <dbReference type="Proteomes" id="UP000001861"/>
    </source>
</evidence>